<keyword evidence="1" id="KW-0472">Membrane</keyword>
<accession>A0A1M7YE80</accession>
<dbReference type="RefSeq" id="WP_073615168.1">
    <property type="nucleotide sequence ID" value="NZ_FRFE01000021.1"/>
</dbReference>
<evidence type="ECO:0000256" key="1">
    <source>
        <dbReference type="SAM" id="Phobius"/>
    </source>
</evidence>
<protein>
    <submittedName>
        <fullName evidence="2">Uncharacterized protein</fullName>
    </submittedName>
</protein>
<reference evidence="2 3" key="1">
    <citation type="submission" date="2016-12" db="EMBL/GenBank/DDBJ databases">
        <authorList>
            <person name="Song W.-J."/>
            <person name="Kurnit D.M."/>
        </authorList>
    </citation>
    <scope>NUCLEOTIDE SEQUENCE [LARGE SCALE GENOMIC DNA]</scope>
    <source>
        <strain evidence="2 3">DSM 18488</strain>
    </source>
</reference>
<keyword evidence="1" id="KW-0812">Transmembrane</keyword>
<proteinExistence type="predicted"/>
<evidence type="ECO:0000313" key="3">
    <source>
        <dbReference type="Proteomes" id="UP000184603"/>
    </source>
</evidence>
<feature type="transmembrane region" description="Helical" evidence="1">
    <location>
        <begin position="69"/>
        <end position="90"/>
    </location>
</feature>
<organism evidence="2 3">
    <name type="scientific">Desulfopila aestuarii DSM 18488</name>
    <dbReference type="NCBI Taxonomy" id="1121416"/>
    <lineage>
        <taxon>Bacteria</taxon>
        <taxon>Pseudomonadati</taxon>
        <taxon>Thermodesulfobacteriota</taxon>
        <taxon>Desulfobulbia</taxon>
        <taxon>Desulfobulbales</taxon>
        <taxon>Desulfocapsaceae</taxon>
        <taxon>Desulfopila</taxon>
    </lineage>
</organism>
<feature type="transmembrane region" description="Helical" evidence="1">
    <location>
        <begin position="13"/>
        <end position="32"/>
    </location>
</feature>
<dbReference type="Proteomes" id="UP000184603">
    <property type="component" value="Unassembled WGS sequence"/>
</dbReference>
<name>A0A1M7YE80_9BACT</name>
<gene>
    <name evidence="2" type="ORF">SAMN02745220_03718</name>
</gene>
<dbReference type="STRING" id="1121416.SAMN02745220_03718"/>
<dbReference type="EMBL" id="FRFE01000021">
    <property type="protein sequence ID" value="SHO50942.1"/>
    <property type="molecule type" value="Genomic_DNA"/>
</dbReference>
<sequence>METSQTELLFLDVATYCVFAFFCCLAFMVWYLRRNIDEELKEKIQNVIWLENIFYFRDFTRKRFGRTHFAYHLAIIFLVALLSIFSLNIFQQFKDIEPIFKYSLAAAVVVIIGLVVGLVYRLSNKQYYE</sequence>
<dbReference type="AlphaFoldDB" id="A0A1M7YE80"/>
<evidence type="ECO:0000313" key="2">
    <source>
        <dbReference type="EMBL" id="SHO50942.1"/>
    </source>
</evidence>
<keyword evidence="1" id="KW-1133">Transmembrane helix</keyword>
<feature type="transmembrane region" description="Helical" evidence="1">
    <location>
        <begin position="102"/>
        <end position="120"/>
    </location>
</feature>
<keyword evidence="3" id="KW-1185">Reference proteome</keyword>